<feature type="compositionally biased region" description="Polar residues" evidence="6">
    <location>
        <begin position="234"/>
        <end position="247"/>
    </location>
</feature>
<feature type="region of interest" description="Disordered" evidence="6">
    <location>
        <begin position="50"/>
        <end position="82"/>
    </location>
</feature>
<dbReference type="CDD" id="cd20102">
    <property type="entry name" value="MBT_L3MBTL1-like_rpt2"/>
    <property type="match status" value="1"/>
</dbReference>
<dbReference type="EMBL" id="CADEPI010000227">
    <property type="protein sequence ID" value="CAB3381179.1"/>
    <property type="molecule type" value="Genomic_DNA"/>
</dbReference>
<dbReference type="InterPro" id="IPR050548">
    <property type="entry name" value="PcG_chromatin_remod_factors"/>
</dbReference>
<evidence type="ECO:0000313" key="8">
    <source>
        <dbReference type="EMBL" id="CAB3381179.1"/>
    </source>
</evidence>
<dbReference type="OrthoDB" id="8188861at2759"/>
<dbReference type="GO" id="GO:0005634">
    <property type="term" value="C:nucleus"/>
    <property type="evidence" value="ECO:0007669"/>
    <property type="project" value="UniProtKB-SubCell"/>
</dbReference>
<keyword evidence="5" id="KW-0175">Coiled coil</keyword>
<feature type="compositionally biased region" description="Basic and acidic residues" evidence="6">
    <location>
        <begin position="354"/>
        <end position="363"/>
    </location>
</feature>
<comment type="caution">
    <text evidence="8">The sequence shown here is derived from an EMBL/GenBank/DDBJ whole genome shotgun (WGS) entry which is preliminary data.</text>
</comment>
<evidence type="ECO:0000259" key="7">
    <source>
        <dbReference type="PROSITE" id="PS50105"/>
    </source>
</evidence>
<dbReference type="PROSITE" id="PS50105">
    <property type="entry name" value="SAM_DOMAIN"/>
    <property type="match status" value="1"/>
</dbReference>
<feature type="repeat" description="MBT" evidence="4">
    <location>
        <begin position="788"/>
        <end position="890"/>
    </location>
</feature>
<dbReference type="Proteomes" id="UP000494165">
    <property type="component" value="Unassembled WGS sequence"/>
</dbReference>
<evidence type="ECO:0000256" key="6">
    <source>
        <dbReference type="SAM" id="MobiDB-lite"/>
    </source>
</evidence>
<dbReference type="SUPFAM" id="SSF47769">
    <property type="entry name" value="SAM/Pointed domain"/>
    <property type="match status" value="1"/>
</dbReference>
<feature type="region of interest" description="Disordered" evidence="6">
    <location>
        <begin position="336"/>
        <end position="389"/>
    </location>
</feature>
<feature type="coiled-coil region" evidence="5">
    <location>
        <begin position="555"/>
        <end position="587"/>
    </location>
</feature>
<dbReference type="Gene3D" id="2.30.30.140">
    <property type="match status" value="3"/>
</dbReference>
<feature type="region of interest" description="Disordered" evidence="6">
    <location>
        <begin position="598"/>
        <end position="672"/>
    </location>
</feature>
<feature type="region of interest" description="Disordered" evidence="6">
    <location>
        <begin position="1051"/>
        <end position="1105"/>
    </location>
</feature>
<dbReference type="SUPFAM" id="SSF63748">
    <property type="entry name" value="Tudor/PWWP/MBT"/>
    <property type="match status" value="3"/>
</dbReference>
<dbReference type="InterPro" id="IPR004092">
    <property type="entry name" value="Mbt"/>
</dbReference>
<protein>
    <recommendedName>
        <fullName evidence="7">SAM domain-containing protein</fullName>
    </recommendedName>
</protein>
<dbReference type="SMART" id="SM00561">
    <property type="entry name" value="MBT"/>
    <property type="match status" value="3"/>
</dbReference>
<feature type="repeat" description="MBT" evidence="4">
    <location>
        <begin position="896"/>
        <end position="991"/>
    </location>
</feature>
<comment type="subcellular location">
    <subcellularLocation>
        <location evidence="1">Nucleus</location>
    </subcellularLocation>
</comment>
<evidence type="ECO:0000256" key="1">
    <source>
        <dbReference type="ARBA" id="ARBA00004123"/>
    </source>
</evidence>
<organism evidence="8 9">
    <name type="scientific">Cloeon dipterum</name>
    <dbReference type="NCBI Taxonomy" id="197152"/>
    <lineage>
        <taxon>Eukaryota</taxon>
        <taxon>Metazoa</taxon>
        <taxon>Ecdysozoa</taxon>
        <taxon>Arthropoda</taxon>
        <taxon>Hexapoda</taxon>
        <taxon>Insecta</taxon>
        <taxon>Pterygota</taxon>
        <taxon>Palaeoptera</taxon>
        <taxon>Ephemeroptera</taxon>
        <taxon>Pisciforma</taxon>
        <taxon>Baetidae</taxon>
        <taxon>Cloeon</taxon>
    </lineage>
</organism>
<feature type="region of interest" description="Disordered" evidence="6">
    <location>
        <begin position="225"/>
        <end position="247"/>
    </location>
</feature>
<accession>A0A8S1DJH7</accession>
<feature type="domain" description="SAM" evidence="7">
    <location>
        <begin position="1150"/>
        <end position="1214"/>
    </location>
</feature>
<dbReference type="PANTHER" id="PTHR12247">
    <property type="entry name" value="POLYCOMB GROUP PROTEIN"/>
    <property type="match status" value="1"/>
</dbReference>
<feature type="region of interest" description="Disordered" evidence="6">
    <location>
        <begin position="279"/>
        <end position="308"/>
    </location>
</feature>
<evidence type="ECO:0000256" key="5">
    <source>
        <dbReference type="SAM" id="Coils"/>
    </source>
</evidence>
<proteinExistence type="predicted"/>
<dbReference type="PROSITE" id="PS51079">
    <property type="entry name" value="MBT"/>
    <property type="match status" value="3"/>
</dbReference>
<evidence type="ECO:0000313" key="9">
    <source>
        <dbReference type="Proteomes" id="UP000494165"/>
    </source>
</evidence>
<gene>
    <name evidence="8" type="ORF">CLODIP_2_CD05617</name>
</gene>
<evidence type="ECO:0000256" key="3">
    <source>
        <dbReference type="ARBA" id="ARBA00023242"/>
    </source>
</evidence>
<dbReference type="GO" id="GO:0003682">
    <property type="term" value="F:chromatin binding"/>
    <property type="evidence" value="ECO:0007669"/>
    <property type="project" value="TreeGrafter"/>
</dbReference>
<dbReference type="PANTHER" id="PTHR12247:SF131">
    <property type="entry name" value="LD05287P"/>
    <property type="match status" value="1"/>
</dbReference>
<keyword evidence="2" id="KW-0677">Repeat</keyword>
<feature type="compositionally biased region" description="Polar residues" evidence="6">
    <location>
        <begin position="281"/>
        <end position="295"/>
    </location>
</feature>
<feature type="compositionally biased region" description="Low complexity" evidence="6">
    <location>
        <begin position="637"/>
        <end position="653"/>
    </location>
</feature>
<feature type="compositionally biased region" description="Polar residues" evidence="6">
    <location>
        <begin position="598"/>
        <end position="611"/>
    </location>
</feature>
<dbReference type="InterPro" id="IPR013761">
    <property type="entry name" value="SAM/pointed_sf"/>
</dbReference>
<evidence type="ECO:0000256" key="4">
    <source>
        <dbReference type="PROSITE-ProRule" id="PRU00459"/>
    </source>
</evidence>
<dbReference type="Gene3D" id="1.10.150.50">
    <property type="entry name" value="Transcription Factor, Ets-1"/>
    <property type="match status" value="1"/>
</dbReference>
<name>A0A8S1DJH7_9INSE</name>
<dbReference type="GO" id="GO:0042393">
    <property type="term" value="F:histone binding"/>
    <property type="evidence" value="ECO:0007669"/>
    <property type="project" value="TreeGrafter"/>
</dbReference>
<dbReference type="InterPro" id="IPR001660">
    <property type="entry name" value="SAM"/>
</dbReference>
<keyword evidence="3" id="KW-0539">Nucleus</keyword>
<evidence type="ECO:0000256" key="2">
    <source>
        <dbReference type="ARBA" id="ARBA00022737"/>
    </source>
</evidence>
<feature type="repeat" description="MBT" evidence="4">
    <location>
        <begin position="682"/>
        <end position="781"/>
    </location>
</feature>
<feature type="compositionally biased region" description="Acidic residues" evidence="6">
    <location>
        <begin position="1052"/>
        <end position="1064"/>
    </location>
</feature>
<reference evidence="8 9" key="1">
    <citation type="submission" date="2020-04" db="EMBL/GenBank/DDBJ databases">
        <authorList>
            <person name="Alioto T."/>
            <person name="Alioto T."/>
            <person name="Gomez Garrido J."/>
        </authorList>
    </citation>
    <scope>NUCLEOTIDE SEQUENCE [LARGE SCALE GENOMIC DNA]</scope>
</reference>
<dbReference type="Pfam" id="PF02820">
    <property type="entry name" value="MBT"/>
    <property type="match status" value="3"/>
</dbReference>
<keyword evidence="9" id="KW-1185">Reference proteome</keyword>
<dbReference type="GO" id="GO:0045892">
    <property type="term" value="P:negative regulation of DNA-templated transcription"/>
    <property type="evidence" value="ECO:0007669"/>
    <property type="project" value="TreeGrafter"/>
</dbReference>
<feature type="compositionally biased region" description="Low complexity" evidence="6">
    <location>
        <begin position="56"/>
        <end position="82"/>
    </location>
</feature>
<sequence>MMNKSYYLLNIFTINIMSPLREKRPRDHTHMSTQQHNVLKVYSTNNAKTTASASGSVLTTETSSTTTEPSTPTTNTVSNNASSTTRVLVPAFLIPNPDGTSALAHIVPSTQAGPSQTLQNLIINSTAPRSNLQSPNTVFGMLTPVLSGGQGTVKVVTPSSTGGAKISITPGATPTPKATTLATANRTFPVAKVSGSEVKVLQPAQFGHHQLLNQLNLFSTAQLSKKTQPEEMDSQNPTSGEGQTQKLEGSNIAYKKLADGSYVPILNEFPNLITIHGLTSEKPNSPDDSSITVASKNPEEDVEDDSTKDIVLETDEKMDDMCDIDDSVSTSAIGAMSKDDAESGNESIEAAENAEQKNDEDASNKPTPMRQFKRPSILGAKKKDKPSQAMLKEKLKEELRRMDAQEKSVESNKKKKPKFFRDKKTGAKIAPKIDQSLIRPAIEDFDPANLLEWRDGVGVLPGSNLKFRVNELGLMELVEESEGSDMELDTDDLLRKCENIPIIQKTKSDVDDAVPKKRARKEKVSSYSTCCCEQCGCYGLASEYIKQRFCSTTCSDKFEKRKAAAQKKKEQEEMDRKEKSKAEAAEVELKKIDASKWTLSATGSEEGTSETLPCPESPDPEVPSSAAESVPGDSKPNTEPNSPAPSSSATPVSDQDEDSRNPEGYPNDMPWINFNTDRTPNFLWPKYLEFTKTRAAPAKLFEEGGFPDRANGFRPGMKLEGIDPRMPAQFVVLTVVSTKGFRVKMHIDGASDSTDFWVNADSKDIFPAGHCEKISRKLSPPKAVSKKFNWAHYVKATNATLAPRNLFVHRQTSKNTIGPSGFRIGMKLEALDKSNHELVCVATVRDILGGRILIHFDSWDDTYDYWVDPSSTFIHPIGWCESVGIELVPPKGYREFNWDDYLRETKSQAVPHRAFKPKPSLGFKRGMKLECVDPRFPQLIRVGSILEVRNSRLHIGFDNWPLETSTWMDSDSPDIHPMGWCNKTGHPLGPPPVPGVEYQCYTQGCRALLKNSQFVLPHMGSCPLSTSNLAKARFCRYSETKLKQVEKVEMKLEEEEVPEEEEQDTTLGIPEDTQTEVPVGRNKKKRGIEPAQPPSNPQSVRSDVHESVFRPGYAPSVKNMPVAKATHAKLVNWSKIEGKFDLSIDGVKKWTPEEVCSFADQVLGAADKPKKFVEENISGDAFLMLSQSDLVELLGFKIGQAVKIFNSILLLKEDY</sequence>
<dbReference type="AlphaFoldDB" id="A0A8S1DJH7"/>